<dbReference type="InterPro" id="IPR008979">
    <property type="entry name" value="Galactose-bd-like_sf"/>
</dbReference>
<dbReference type="RefSeq" id="WP_045671031.1">
    <property type="nucleotide sequence ID" value="NZ_CP011058.1"/>
</dbReference>
<organism evidence="3 4">
    <name type="scientific">Paenibacillus beijingensis</name>
    <dbReference type="NCBI Taxonomy" id="1126833"/>
    <lineage>
        <taxon>Bacteria</taxon>
        <taxon>Bacillati</taxon>
        <taxon>Bacillota</taxon>
        <taxon>Bacilli</taxon>
        <taxon>Bacillales</taxon>
        <taxon>Paenibacillaceae</taxon>
        <taxon>Paenibacillus</taxon>
    </lineage>
</organism>
<dbReference type="Proteomes" id="UP000032633">
    <property type="component" value="Chromosome"/>
</dbReference>
<dbReference type="KEGG" id="pbj:VN24_14860"/>
<evidence type="ECO:0000313" key="3">
    <source>
        <dbReference type="EMBL" id="AJY75603.1"/>
    </source>
</evidence>
<dbReference type="Gene3D" id="2.60.120.260">
    <property type="entry name" value="Galactose-binding domain-like"/>
    <property type="match status" value="1"/>
</dbReference>
<dbReference type="Pfam" id="PF00754">
    <property type="entry name" value="F5_F8_type_C"/>
    <property type="match status" value="1"/>
</dbReference>
<accession>A0A0D5NKZ0</accession>
<reference evidence="3 4" key="1">
    <citation type="journal article" date="2015" name="J. Biotechnol.">
        <title>Complete genome sequence of Paenibacillus beijingensis 7188(T) (=DSM 24997(T)), a novel rhizobacterium from jujube garden soil.</title>
        <authorList>
            <person name="Kwak Y."/>
            <person name="Shin J.H."/>
        </authorList>
    </citation>
    <scope>NUCLEOTIDE SEQUENCE [LARGE SCALE GENOMIC DNA]</scope>
    <source>
        <strain evidence="3 4">DSM 24997</strain>
    </source>
</reference>
<sequence length="308" mass="32906">MQASPVVNSTGNGWDLAVKIDNQSSLANMSGGTVTVQEPAKDLSATAYTKRDSEYLYMAVRMTDNTHFNNNPAGDSWKGDSIQFAIDPGRSIGPGDLGWNENGIALNSDTNTVMKTGGIGGNNLAHSPVAIQRSGSETFYELAIKWTDILPSGMTDSDVTSAGYTITGLIGGTVPQSQMTATASSTQEGDTPASNAIDGSAGTFWDSQYSPGLELPQWITLDLGGTYKVNKVRYLPRGSISNRRILTYIVYVSTDDENFTKVADNGTWANDAAEKTAEFAETTTHVRQEALTTASINANIAELNVDYE</sequence>
<dbReference type="SUPFAM" id="SSF49344">
    <property type="entry name" value="CBD9-like"/>
    <property type="match status" value="1"/>
</dbReference>
<evidence type="ECO:0000259" key="2">
    <source>
        <dbReference type="PROSITE" id="PS50022"/>
    </source>
</evidence>
<feature type="compositionally biased region" description="Polar residues" evidence="1">
    <location>
        <begin position="178"/>
        <end position="194"/>
    </location>
</feature>
<gene>
    <name evidence="3" type="ORF">VN24_14860</name>
</gene>
<feature type="region of interest" description="Disordered" evidence="1">
    <location>
        <begin position="178"/>
        <end position="197"/>
    </location>
</feature>
<evidence type="ECO:0000256" key="1">
    <source>
        <dbReference type="SAM" id="MobiDB-lite"/>
    </source>
</evidence>
<proteinExistence type="predicted"/>
<name>A0A0D5NKZ0_9BACL</name>
<dbReference type="GO" id="GO:0004553">
    <property type="term" value="F:hydrolase activity, hydrolyzing O-glycosyl compounds"/>
    <property type="evidence" value="ECO:0007669"/>
    <property type="project" value="InterPro"/>
</dbReference>
<dbReference type="SUPFAM" id="SSF49785">
    <property type="entry name" value="Galactose-binding domain-like"/>
    <property type="match status" value="1"/>
</dbReference>
<feature type="domain" description="F5/8 type C" evidence="2">
    <location>
        <begin position="162"/>
        <end position="308"/>
    </location>
</feature>
<dbReference type="PATRIC" id="fig|1126833.4.peg.3255"/>
<evidence type="ECO:0000313" key="4">
    <source>
        <dbReference type="Proteomes" id="UP000032633"/>
    </source>
</evidence>
<protein>
    <recommendedName>
        <fullName evidence="2">F5/8 type C domain-containing protein</fullName>
    </recommendedName>
</protein>
<dbReference type="EMBL" id="CP011058">
    <property type="protein sequence ID" value="AJY75603.1"/>
    <property type="molecule type" value="Genomic_DNA"/>
</dbReference>
<dbReference type="AlphaFoldDB" id="A0A0D5NKZ0"/>
<dbReference type="GO" id="GO:0016052">
    <property type="term" value="P:carbohydrate catabolic process"/>
    <property type="evidence" value="ECO:0007669"/>
    <property type="project" value="InterPro"/>
</dbReference>
<dbReference type="InterPro" id="IPR000421">
    <property type="entry name" value="FA58C"/>
</dbReference>
<keyword evidence="4" id="KW-1185">Reference proteome</keyword>
<reference evidence="4" key="2">
    <citation type="submission" date="2015-03" db="EMBL/GenBank/DDBJ databases">
        <title>Genome sequence of Paenibacillus beijingensis strain DSM 24997T.</title>
        <authorList>
            <person name="Kwak Y."/>
            <person name="Shin J.-H."/>
        </authorList>
    </citation>
    <scope>NUCLEOTIDE SEQUENCE [LARGE SCALE GENOMIC DNA]</scope>
    <source>
        <strain evidence="4">DSM 24997</strain>
    </source>
</reference>
<dbReference type="GO" id="GO:0030246">
    <property type="term" value="F:carbohydrate binding"/>
    <property type="evidence" value="ECO:0007669"/>
    <property type="project" value="InterPro"/>
</dbReference>
<dbReference type="PROSITE" id="PS50022">
    <property type="entry name" value="FA58C_3"/>
    <property type="match status" value="1"/>
</dbReference>
<dbReference type="HOGENOM" id="CLU_902664_0_0_9"/>